<protein>
    <recommendedName>
        <fullName evidence="1">Formiminotransferase N-terminal subdomain domain-containing protein</fullName>
    </recommendedName>
</protein>
<dbReference type="Gene3D" id="3.30.990.10">
    <property type="entry name" value="Formiminotransferase, N-terminal subdomain"/>
    <property type="match status" value="1"/>
</dbReference>
<keyword evidence="3" id="KW-1185">Reference proteome</keyword>
<organism evidence="2 3">
    <name type="scientific">Stephania cephalantha</name>
    <dbReference type="NCBI Taxonomy" id="152367"/>
    <lineage>
        <taxon>Eukaryota</taxon>
        <taxon>Viridiplantae</taxon>
        <taxon>Streptophyta</taxon>
        <taxon>Embryophyta</taxon>
        <taxon>Tracheophyta</taxon>
        <taxon>Spermatophyta</taxon>
        <taxon>Magnoliopsida</taxon>
        <taxon>Ranunculales</taxon>
        <taxon>Menispermaceae</taxon>
        <taxon>Menispermoideae</taxon>
        <taxon>Cissampelideae</taxon>
        <taxon>Stephania</taxon>
    </lineage>
</organism>
<dbReference type="PANTHER" id="PTHR12234">
    <property type="entry name" value="FORMIMINOTRANSFERASE-CYCLODEAMINASE"/>
    <property type="match status" value="1"/>
</dbReference>
<dbReference type="AlphaFoldDB" id="A0AAP0P5B2"/>
<dbReference type="Gene3D" id="3.30.70.670">
    <property type="entry name" value="Formiminotransferase, C-terminal subdomain"/>
    <property type="match status" value="1"/>
</dbReference>
<dbReference type="GO" id="GO:0016740">
    <property type="term" value="F:transferase activity"/>
    <property type="evidence" value="ECO:0007669"/>
    <property type="project" value="InterPro"/>
</dbReference>
<proteinExistence type="predicted"/>
<sequence length="317" mass="35585">MDFNYPSNKEEKKTLKEQSMLICCKLYISESRNTAALDLIEQMASLDRKTIIVNKFKDSAYNRIGYTLVSRIARDSSGEPEYISLRQIVLAMVEAAYQTIDLEMHLGAHPRLGVVDHIVFHPLSQASLEEAAWLAKLVAADIANKLRVPIFLYEAAHQTGKALDTVRRELNYFQPNYKGNQWFGWPLPEVLPVQPDIGPSMVSQARGITIIGASRWVATYNVPVMSSDLLLTRKIARIVSARGGGLQSVQAIGLFHGEDSTEIVCKLLEPNHIGADQVQNQIEIVAAQEELEVEKGYFTDFSPEMTVEKYWKLTSLD</sequence>
<dbReference type="GO" id="GO:0005542">
    <property type="term" value="F:folic acid binding"/>
    <property type="evidence" value="ECO:0007669"/>
    <property type="project" value="InterPro"/>
</dbReference>
<dbReference type="InterPro" id="IPR022384">
    <property type="entry name" value="FormiminoTrfase_cat_dom_sf"/>
</dbReference>
<accession>A0AAP0P5B2</accession>
<reference evidence="2 3" key="1">
    <citation type="submission" date="2024-01" db="EMBL/GenBank/DDBJ databases">
        <title>Genome assemblies of Stephania.</title>
        <authorList>
            <person name="Yang L."/>
        </authorList>
    </citation>
    <scope>NUCLEOTIDE SEQUENCE [LARGE SCALE GENOMIC DNA]</scope>
    <source>
        <strain evidence="2">JXDWG</strain>
        <tissue evidence="2">Leaf</tissue>
    </source>
</reference>
<dbReference type="SMART" id="SM01222">
    <property type="entry name" value="FTCD_N"/>
    <property type="match status" value="1"/>
</dbReference>
<feature type="domain" description="Formiminotransferase N-terminal subdomain" evidence="1">
    <location>
        <begin position="20"/>
        <end position="215"/>
    </location>
</feature>
<dbReference type="Pfam" id="PF07837">
    <property type="entry name" value="FTCD_N"/>
    <property type="match status" value="1"/>
</dbReference>
<name>A0AAP0P5B2_9MAGN</name>
<dbReference type="InterPro" id="IPR037070">
    <property type="entry name" value="Formiminotransferase_C_sf"/>
</dbReference>
<evidence type="ECO:0000313" key="3">
    <source>
        <dbReference type="Proteomes" id="UP001419268"/>
    </source>
</evidence>
<comment type="caution">
    <text evidence="2">The sequence shown here is derived from an EMBL/GenBank/DDBJ whole genome shotgun (WGS) entry which is preliminary data.</text>
</comment>
<dbReference type="InterPro" id="IPR051623">
    <property type="entry name" value="FTCD"/>
</dbReference>
<dbReference type="InterPro" id="IPR037064">
    <property type="entry name" value="Formiminotransferase_N_sf"/>
</dbReference>
<evidence type="ECO:0000259" key="1">
    <source>
        <dbReference type="SMART" id="SM01222"/>
    </source>
</evidence>
<evidence type="ECO:0000313" key="2">
    <source>
        <dbReference type="EMBL" id="KAK9131632.1"/>
    </source>
</evidence>
<dbReference type="PANTHER" id="PTHR12234:SF5">
    <property type="entry name" value="PUTATIVE, EXPRESSED-RELATED"/>
    <property type="match status" value="1"/>
</dbReference>
<dbReference type="Proteomes" id="UP001419268">
    <property type="component" value="Unassembled WGS sequence"/>
</dbReference>
<dbReference type="SUPFAM" id="SSF55116">
    <property type="entry name" value="Formiminotransferase domain of formiminotransferase-cyclodeaminase"/>
    <property type="match status" value="1"/>
</dbReference>
<dbReference type="InterPro" id="IPR012886">
    <property type="entry name" value="Formiminotransferase_N"/>
</dbReference>
<gene>
    <name evidence="2" type="ORF">Scep_011160</name>
</gene>
<dbReference type="EMBL" id="JBBNAG010000005">
    <property type="protein sequence ID" value="KAK9131632.1"/>
    <property type="molecule type" value="Genomic_DNA"/>
</dbReference>